<evidence type="ECO:0000256" key="1">
    <source>
        <dbReference type="ARBA" id="ARBA00022527"/>
    </source>
</evidence>
<dbReference type="SUPFAM" id="SSF56112">
    <property type="entry name" value="Protein kinase-like (PK-like)"/>
    <property type="match status" value="1"/>
</dbReference>
<dbReference type="GO" id="GO:0004674">
    <property type="term" value="F:protein serine/threonine kinase activity"/>
    <property type="evidence" value="ECO:0007669"/>
    <property type="project" value="UniProtKB-KW"/>
</dbReference>
<dbReference type="PROSITE" id="PS51257">
    <property type="entry name" value="PROKAR_LIPOPROTEIN"/>
    <property type="match status" value="1"/>
</dbReference>
<evidence type="ECO:0000256" key="4">
    <source>
        <dbReference type="ARBA" id="ARBA00022777"/>
    </source>
</evidence>
<dbReference type="GO" id="GO:0005524">
    <property type="term" value="F:ATP binding"/>
    <property type="evidence" value="ECO:0007669"/>
    <property type="project" value="UniProtKB-KW"/>
</dbReference>
<dbReference type="PANTHER" id="PTHR27002">
    <property type="entry name" value="RECEPTOR-LIKE SERINE/THREONINE-PROTEIN KINASE SD1-8"/>
    <property type="match status" value="1"/>
</dbReference>
<keyword evidence="6" id="KW-1133">Transmembrane helix</keyword>
<keyword evidence="4" id="KW-0418">Kinase</keyword>
<dbReference type="AlphaFoldDB" id="A0AAD6K4E8"/>
<evidence type="ECO:0000313" key="7">
    <source>
        <dbReference type="EMBL" id="KAJ6416781.1"/>
    </source>
</evidence>
<dbReference type="Gene3D" id="3.30.200.20">
    <property type="entry name" value="Phosphorylase Kinase, domain 1"/>
    <property type="match status" value="1"/>
</dbReference>
<reference evidence="7 8" key="1">
    <citation type="journal article" date="2023" name="Int. J. Mol. Sci.">
        <title>De Novo Assembly and Annotation of 11 Diverse Shrub Willow (Salix) Genomes Reveals Novel Gene Organization in Sex-Linked Regions.</title>
        <authorList>
            <person name="Hyden B."/>
            <person name="Feng K."/>
            <person name="Yates T.B."/>
            <person name="Jawdy S."/>
            <person name="Cereghino C."/>
            <person name="Smart L.B."/>
            <person name="Muchero W."/>
        </authorList>
    </citation>
    <scope>NUCLEOTIDE SEQUENCE [LARGE SCALE GENOMIC DNA]</scope>
    <source>
        <tissue evidence="7">Shoot tip</tissue>
    </source>
</reference>
<comment type="caution">
    <text evidence="7">The sequence shown here is derived from an EMBL/GenBank/DDBJ whole genome shotgun (WGS) entry which is preliminary data.</text>
</comment>
<dbReference type="PANTHER" id="PTHR27002:SF181">
    <property type="entry name" value="RECEPTOR-LIKE SERINE_THREONINE-PROTEIN KINASE"/>
    <property type="match status" value="1"/>
</dbReference>
<dbReference type="Proteomes" id="UP001162972">
    <property type="component" value="Chromosome 11"/>
</dbReference>
<keyword evidence="5" id="KW-0067">ATP-binding</keyword>
<feature type="transmembrane region" description="Helical" evidence="6">
    <location>
        <begin position="21"/>
        <end position="45"/>
    </location>
</feature>
<dbReference type="InterPro" id="IPR011009">
    <property type="entry name" value="Kinase-like_dom_sf"/>
</dbReference>
<dbReference type="EMBL" id="JAPFFJ010000011">
    <property type="protein sequence ID" value="KAJ6416781.1"/>
    <property type="molecule type" value="Genomic_DNA"/>
</dbReference>
<evidence type="ECO:0000313" key="8">
    <source>
        <dbReference type="Proteomes" id="UP001162972"/>
    </source>
</evidence>
<name>A0AAD6K4E8_9ROSI</name>
<protein>
    <submittedName>
        <fullName evidence="7">Uncharacterized protein</fullName>
    </submittedName>
</protein>
<accession>A0AAD6K4E8</accession>
<gene>
    <name evidence="7" type="ORF">OIU84_002621</name>
</gene>
<keyword evidence="8" id="KW-1185">Reference proteome</keyword>
<evidence type="ECO:0000256" key="2">
    <source>
        <dbReference type="ARBA" id="ARBA00022679"/>
    </source>
</evidence>
<evidence type="ECO:0000256" key="5">
    <source>
        <dbReference type="ARBA" id="ARBA00022840"/>
    </source>
</evidence>
<evidence type="ECO:0000256" key="6">
    <source>
        <dbReference type="SAM" id="Phobius"/>
    </source>
</evidence>
<keyword evidence="1" id="KW-0723">Serine/threonine-protein kinase</keyword>
<keyword evidence="3" id="KW-0547">Nucleotide-binding</keyword>
<keyword evidence="6" id="KW-0812">Transmembrane</keyword>
<proteinExistence type="predicted"/>
<evidence type="ECO:0000256" key="3">
    <source>
        <dbReference type="ARBA" id="ARBA00022741"/>
    </source>
</evidence>
<sequence length="103" mass="11203">MGKLLLRNSYLKVCCSGKKKGTVYVVVGVVGASCLVAIILGILWWKGNLPGKLRRKRDVKGLDFPKGTFSLKQIRAATNDFDASNKIGEGGFGPVYKVLCKRS</sequence>
<dbReference type="GO" id="GO:0005886">
    <property type="term" value="C:plasma membrane"/>
    <property type="evidence" value="ECO:0007669"/>
    <property type="project" value="TreeGrafter"/>
</dbReference>
<organism evidence="7 8">
    <name type="scientific">Salix udensis</name>
    <dbReference type="NCBI Taxonomy" id="889485"/>
    <lineage>
        <taxon>Eukaryota</taxon>
        <taxon>Viridiplantae</taxon>
        <taxon>Streptophyta</taxon>
        <taxon>Embryophyta</taxon>
        <taxon>Tracheophyta</taxon>
        <taxon>Spermatophyta</taxon>
        <taxon>Magnoliopsida</taxon>
        <taxon>eudicotyledons</taxon>
        <taxon>Gunneridae</taxon>
        <taxon>Pentapetalae</taxon>
        <taxon>rosids</taxon>
        <taxon>fabids</taxon>
        <taxon>Malpighiales</taxon>
        <taxon>Salicaceae</taxon>
        <taxon>Saliceae</taxon>
        <taxon>Salix</taxon>
    </lineage>
</organism>
<keyword evidence="6" id="KW-0472">Membrane</keyword>
<keyword evidence="2" id="KW-0808">Transferase</keyword>